<dbReference type="PANTHER" id="PTHR12864">
    <property type="entry name" value="RAN BINDING PROTEIN 9-RELATED"/>
    <property type="match status" value="1"/>
</dbReference>
<protein>
    <recommendedName>
        <fullName evidence="6">SPRY-domain-containing protein</fullName>
    </recommendedName>
</protein>
<dbReference type="InterPro" id="IPR006594">
    <property type="entry name" value="LisH"/>
</dbReference>
<organism evidence="4 5">
    <name type="scientific">Marasmiellus scandens</name>
    <dbReference type="NCBI Taxonomy" id="2682957"/>
    <lineage>
        <taxon>Eukaryota</taxon>
        <taxon>Fungi</taxon>
        <taxon>Dikarya</taxon>
        <taxon>Basidiomycota</taxon>
        <taxon>Agaricomycotina</taxon>
        <taxon>Agaricomycetes</taxon>
        <taxon>Agaricomycetidae</taxon>
        <taxon>Agaricales</taxon>
        <taxon>Marasmiineae</taxon>
        <taxon>Omphalotaceae</taxon>
        <taxon>Marasmiellus</taxon>
    </lineage>
</organism>
<evidence type="ECO:0000313" key="4">
    <source>
        <dbReference type="EMBL" id="KAK7468487.1"/>
    </source>
</evidence>
<dbReference type="SMART" id="SM00668">
    <property type="entry name" value="CTLH"/>
    <property type="match status" value="1"/>
</dbReference>
<accession>A0ABR1JY87</accession>
<evidence type="ECO:0008006" key="6">
    <source>
        <dbReference type="Google" id="ProtNLM"/>
    </source>
</evidence>
<proteinExistence type="predicted"/>
<dbReference type="InterPro" id="IPR024964">
    <property type="entry name" value="CTLH/CRA"/>
</dbReference>
<dbReference type="InterPro" id="IPR003877">
    <property type="entry name" value="SPRY_dom"/>
</dbReference>
<evidence type="ECO:0000313" key="5">
    <source>
        <dbReference type="Proteomes" id="UP001498398"/>
    </source>
</evidence>
<feature type="domain" description="CTLH" evidence="3">
    <location>
        <begin position="436"/>
        <end position="494"/>
    </location>
</feature>
<name>A0ABR1JY87_9AGAR</name>
<dbReference type="SUPFAM" id="SSF49899">
    <property type="entry name" value="Concanavalin A-like lectins/glucanases"/>
    <property type="match status" value="1"/>
</dbReference>
<dbReference type="SMART" id="SM00667">
    <property type="entry name" value="LisH"/>
    <property type="match status" value="1"/>
</dbReference>
<dbReference type="EMBL" id="JBANRG010000003">
    <property type="protein sequence ID" value="KAK7468487.1"/>
    <property type="molecule type" value="Genomic_DNA"/>
</dbReference>
<feature type="compositionally biased region" description="Pro residues" evidence="1">
    <location>
        <begin position="72"/>
        <end position="81"/>
    </location>
</feature>
<dbReference type="PROSITE" id="PS50897">
    <property type="entry name" value="CTLH"/>
    <property type="match status" value="1"/>
</dbReference>
<comment type="caution">
    <text evidence="4">The sequence shown here is derived from an EMBL/GenBank/DDBJ whole genome shotgun (WGS) entry which is preliminary data.</text>
</comment>
<evidence type="ECO:0000259" key="2">
    <source>
        <dbReference type="PROSITE" id="PS50188"/>
    </source>
</evidence>
<dbReference type="InterPro" id="IPR050618">
    <property type="entry name" value="Ubq-SigPath_Reg"/>
</dbReference>
<feature type="compositionally biased region" description="Low complexity" evidence="1">
    <location>
        <begin position="57"/>
        <end position="71"/>
    </location>
</feature>
<evidence type="ECO:0000259" key="3">
    <source>
        <dbReference type="PROSITE" id="PS50897"/>
    </source>
</evidence>
<feature type="region of interest" description="Disordered" evidence="1">
    <location>
        <begin position="115"/>
        <end position="143"/>
    </location>
</feature>
<dbReference type="InterPro" id="IPR013320">
    <property type="entry name" value="ConA-like_dom_sf"/>
</dbReference>
<dbReference type="Pfam" id="PF00622">
    <property type="entry name" value="SPRY"/>
    <property type="match status" value="1"/>
</dbReference>
<dbReference type="InterPro" id="IPR013144">
    <property type="entry name" value="CRA_dom"/>
</dbReference>
<feature type="domain" description="B30.2/SPRY" evidence="2">
    <location>
        <begin position="128"/>
        <end position="319"/>
    </location>
</feature>
<dbReference type="CDD" id="cd12909">
    <property type="entry name" value="SPRY_RanBP9_10"/>
    <property type="match status" value="1"/>
</dbReference>
<sequence>MSRQVAIPRSASSARNIEDIIPARSFTNRSHTSPVRQPRIIHANVDHPCLPAPVASPPTTRTRRSSSTAPRAPRPPVPPSSPVSFPVPAYLNHSSLRHLLQTDVSPTLPITHRQYLSSTDSDDDSNVSPPPRDPGPVTSLDHPLQLPTRWDSETCHQHLSLSDNGRELTFQSASSTTTDSNAAAARTVQPIPPACGIYYYEVKVQSKGQKAYISIGFAGPNVRTSRLPGWEPDSWGYHGDDGCSFATEKKGTAYGPTFGLDDVIGCGIDFTTHRAFYTKNGVFLGLVFENVGKGIDLYPSVGLQHTGESIKVNFGHEPFKFDIEDYVSEQRTQTWKSIINSPLNPSIFSKEKTASSPSNVAVSDEQTKLTINKLVLSYLAHHGYVKTARTFQKQIQDVEMFDAYTESTFAPGSGPGSASASTSHTPGSLEFDFERDISIRTKIVDSVLSGDIDTALSETQKHHPGVLAAEQGLMLVKLRCRKFIEMVLESAELRKKMAGSTVEDREDGVFGDDMDMDVDDQTASVNGATMNGSTRHPSSSSAKAQYEQALETAIKYGQALDKDYRKDERPIVRSIFKKSFSVMAFYDPMNAGGVTAEVAGHEARVELANELNQAILKSQGRPTRPTLETVYRQAAVSIHYLGMTGVGSAAFADMQKEFLEG</sequence>
<dbReference type="InterPro" id="IPR035782">
    <property type="entry name" value="SPRY_RanBP9/10"/>
</dbReference>
<evidence type="ECO:0000256" key="1">
    <source>
        <dbReference type="SAM" id="MobiDB-lite"/>
    </source>
</evidence>
<dbReference type="Gene3D" id="2.60.120.920">
    <property type="match status" value="1"/>
</dbReference>
<dbReference type="Proteomes" id="UP001498398">
    <property type="component" value="Unassembled WGS sequence"/>
</dbReference>
<dbReference type="InterPro" id="IPR001870">
    <property type="entry name" value="B30.2/SPRY"/>
</dbReference>
<dbReference type="InterPro" id="IPR043136">
    <property type="entry name" value="B30.2/SPRY_sf"/>
</dbReference>
<dbReference type="SMART" id="SM00449">
    <property type="entry name" value="SPRY"/>
    <property type="match status" value="1"/>
</dbReference>
<dbReference type="InterPro" id="IPR006595">
    <property type="entry name" value="CTLH_C"/>
</dbReference>
<dbReference type="SMART" id="SM00757">
    <property type="entry name" value="CRA"/>
    <property type="match status" value="1"/>
</dbReference>
<dbReference type="PROSITE" id="PS50188">
    <property type="entry name" value="B302_SPRY"/>
    <property type="match status" value="1"/>
</dbReference>
<dbReference type="Pfam" id="PF10607">
    <property type="entry name" value="CTLH"/>
    <property type="match status" value="1"/>
</dbReference>
<dbReference type="Pfam" id="PF08513">
    <property type="entry name" value="LisH"/>
    <property type="match status" value="1"/>
</dbReference>
<feature type="region of interest" description="Disordered" evidence="1">
    <location>
        <begin position="42"/>
        <end position="82"/>
    </location>
</feature>
<gene>
    <name evidence="4" type="ORF">VKT23_002993</name>
</gene>
<dbReference type="PROSITE" id="PS50896">
    <property type="entry name" value="LISH"/>
    <property type="match status" value="1"/>
</dbReference>
<reference evidence="4 5" key="1">
    <citation type="submission" date="2024-01" db="EMBL/GenBank/DDBJ databases">
        <title>A draft genome for the cacao thread blight pathogen Marasmiellus scandens.</title>
        <authorList>
            <person name="Baruah I.K."/>
            <person name="Leung J."/>
            <person name="Bukari Y."/>
            <person name="Amoako-Attah I."/>
            <person name="Meinhardt L.W."/>
            <person name="Bailey B.A."/>
            <person name="Cohen S.P."/>
        </authorList>
    </citation>
    <scope>NUCLEOTIDE SEQUENCE [LARGE SCALE GENOMIC DNA]</scope>
    <source>
        <strain evidence="4 5">GH-19</strain>
    </source>
</reference>
<keyword evidence="5" id="KW-1185">Reference proteome</keyword>